<dbReference type="Proteomes" id="UP000177528">
    <property type="component" value="Unassembled WGS sequence"/>
</dbReference>
<reference evidence="1 2" key="1">
    <citation type="journal article" date="2016" name="Nat. Commun.">
        <title>Thousands of microbial genomes shed light on interconnected biogeochemical processes in an aquifer system.</title>
        <authorList>
            <person name="Anantharaman K."/>
            <person name="Brown C.T."/>
            <person name="Hug L.A."/>
            <person name="Sharon I."/>
            <person name="Castelle C.J."/>
            <person name="Probst A.J."/>
            <person name="Thomas B.C."/>
            <person name="Singh A."/>
            <person name="Wilkins M.J."/>
            <person name="Karaoz U."/>
            <person name="Brodie E.L."/>
            <person name="Williams K.H."/>
            <person name="Hubbard S.S."/>
            <person name="Banfield J.F."/>
        </authorList>
    </citation>
    <scope>NUCLEOTIDE SEQUENCE [LARGE SCALE GENOMIC DNA]</scope>
</reference>
<sequence>MNPIIQRLQSYFASSSQAQEKISDLLLELRHRGLNFSIQFVHDGDEKYFYAESVDYPRGHISATGKNIGELEEQLKDAIFTAFEVPVRYCNSDLITFNPSLTEQSTASASKKIYATT</sequence>
<protein>
    <submittedName>
        <fullName evidence="1">Uncharacterized protein</fullName>
    </submittedName>
</protein>
<evidence type="ECO:0000313" key="1">
    <source>
        <dbReference type="EMBL" id="OGY34397.1"/>
    </source>
</evidence>
<gene>
    <name evidence="1" type="ORF">A3D99_02695</name>
</gene>
<organism evidence="1 2">
    <name type="scientific">Candidatus Andersenbacteria bacterium RIFCSPHIGHO2_12_FULL_45_11</name>
    <dbReference type="NCBI Taxonomy" id="1797281"/>
    <lineage>
        <taxon>Bacteria</taxon>
        <taxon>Candidatus Anderseniibacteriota</taxon>
    </lineage>
</organism>
<name>A0A1G1X4Y5_9BACT</name>
<dbReference type="EMBL" id="MHHR01000014">
    <property type="protein sequence ID" value="OGY34397.1"/>
    <property type="molecule type" value="Genomic_DNA"/>
</dbReference>
<proteinExistence type="predicted"/>
<evidence type="ECO:0000313" key="2">
    <source>
        <dbReference type="Proteomes" id="UP000177528"/>
    </source>
</evidence>
<accession>A0A1G1X4Y5</accession>
<dbReference type="AlphaFoldDB" id="A0A1G1X4Y5"/>
<comment type="caution">
    <text evidence="1">The sequence shown here is derived from an EMBL/GenBank/DDBJ whole genome shotgun (WGS) entry which is preliminary data.</text>
</comment>